<sequence>MNSGRTKMKVDFNSPVILGFTALCTLALILQAFTGGWTTDMFFSVYRSSLFSPFTYIRFLGHIFGHADWSHYIGNMMLILIIGPLLEEKYGTYNIAVVIFITALITGLVNYILFPRVQLLGASGVVFAFILLSSFTRIREGKIPLTFILVGVIYLGQQVLEGILIQDNISNITHIVGGMTGAYLGYVMNIRGKNPY</sequence>
<feature type="transmembrane region" description="Helical" evidence="5">
    <location>
        <begin position="143"/>
        <end position="160"/>
    </location>
</feature>
<comment type="subcellular location">
    <subcellularLocation>
        <location evidence="1">Membrane</location>
        <topology evidence="1">Multi-pass membrane protein</topology>
    </subcellularLocation>
</comment>
<reference evidence="8" key="1">
    <citation type="journal article" date="2019" name="Int. J. Syst. Evol. Microbiol.">
        <title>The Global Catalogue of Microorganisms (GCM) 10K type strain sequencing project: providing services to taxonomists for standard genome sequencing and annotation.</title>
        <authorList>
            <consortium name="The Broad Institute Genomics Platform"/>
            <consortium name="The Broad Institute Genome Sequencing Center for Infectious Disease"/>
            <person name="Wu L."/>
            <person name="Ma J."/>
        </authorList>
    </citation>
    <scope>NUCLEOTIDE SEQUENCE [LARGE SCALE GENOMIC DNA]</scope>
    <source>
        <strain evidence="8">CCUG 46385</strain>
    </source>
</reference>
<keyword evidence="4 5" id="KW-0472">Membrane</keyword>
<evidence type="ECO:0000256" key="4">
    <source>
        <dbReference type="ARBA" id="ARBA00023136"/>
    </source>
</evidence>
<name>A0ABV9QIE2_9FIRM</name>
<dbReference type="Pfam" id="PF01694">
    <property type="entry name" value="Rhomboid"/>
    <property type="match status" value="1"/>
</dbReference>
<feature type="transmembrane region" description="Helical" evidence="5">
    <location>
        <begin position="172"/>
        <end position="190"/>
    </location>
</feature>
<accession>A0ABV9QIE2</accession>
<feature type="transmembrane region" description="Helical" evidence="5">
    <location>
        <begin position="69"/>
        <end position="86"/>
    </location>
</feature>
<evidence type="ECO:0000256" key="5">
    <source>
        <dbReference type="SAM" id="Phobius"/>
    </source>
</evidence>
<dbReference type="GO" id="GO:0006508">
    <property type="term" value="P:proteolysis"/>
    <property type="evidence" value="ECO:0007669"/>
    <property type="project" value="UniProtKB-KW"/>
</dbReference>
<dbReference type="PANTHER" id="PTHR43066:SF5">
    <property type="entry name" value="RHOMBOID-LIKE PROTEIN 11, CHLOROPLASTIC-RELATED"/>
    <property type="match status" value="1"/>
</dbReference>
<dbReference type="SUPFAM" id="SSF144091">
    <property type="entry name" value="Rhomboid-like"/>
    <property type="match status" value="1"/>
</dbReference>
<keyword evidence="7" id="KW-0645">Protease</keyword>
<dbReference type="Proteomes" id="UP001595916">
    <property type="component" value="Unassembled WGS sequence"/>
</dbReference>
<gene>
    <name evidence="7" type="ORF">ACFO4R_03320</name>
</gene>
<dbReference type="EC" id="3.4.21.-" evidence="7"/>
<feature type="transmembrane region" description="Helical" evidence="5">
    <location>
        <begin position="93"/>
        <end position="113"/>
    </location>
</feature>
<dbReference type="EMBL" id="JBHSHL010000013">
    <property type="protein sequence ID" value="MFC4804102.1"/>
    <property type="molecule type" value="Genomic_DNA"/>
</dbReference>
<dbReference type="GO" id="GO:0008233">
    <property type="term" value="F:peptidase activity"/>
    <property type="evidence" value="ECO:0007669"/>
    <property type="project" value="UniProtKB-KW"/>
</dbReference>
<feature type="transmembrane region" description="Helical" evidence="5">
    <location>
        <begin position="12"/>
        <end position="33"/>
    </location>
</feature>
<dbReference type="InterPro" id="IPR035952">
    <property type="entry name" value="Rhomboid-like_sf"/>
</dbReference>
<proteinExistence type="predicted"/>
<evidence type="ECO:0000259" key="6">
    <source>
        <dbReference type="Pfam" id="PF01694"/>
    </source>
</evidence>
<evidence type="ECO:0000256" key="3">
    <source>
        <dbReference type="ARBA" id="ARBA00022989"/>
    </source>
</evidence>
<keyword evidence="8" id="KW-1185">Reference proteome</keyword>
<evidence type="ECO:0000256" key="1">
    <source>
        <dbReference type="ARBA" id="ARBA00004141"/>
    </source>
</evidence>
<organism evidence="7 8">
    <name type="scientific">Filifactor villosus</name>
    <dbReference type="NCBI Taxonomy" id="29374"/>
    <lineage>
        <taxon>Bacteria</taxon>
        <taxon>Bacillati</taxon>
        <taxon>Bacillota</taxon>
        <taxon>Clostridia</taxon>
        <taxon>Peptostreptococcales</taxon>
        <taxon>Filifactoraceae</taxon>
        <taxon>Filifactor</taxon>
    </lineage>
</organism>
<evidence type="ECO:0000256" key="2">
    <source>
        <dbReference type="ARBA" id="ARBA00022692"/>
    </source>
</evidence>
<protein>
    <submittedName>
        <fullName evidence="7">Rhomboid family intramembrane serine protease</fullName>
        <ecNumber evidence="7">3.4.21.-</ecNumber>
    </submittedName>
</protein>
<evidence type="ECO:0000313" key="8">
    <source>
        <dbReference type="Proteomes" id="UP001595916"/>
    </source>
</evidence>
<dbReference type="Gene3D" id="1.20.1540.10">
    <property type="entry name" value="Rhomboid-like"/>
    <property type="match status" value="1"/>
</dbReference>
<keyword evidence="3 5" id="KW-1133">Transmembrane helix</keyword>
<dbReference type="InterPro" id="IPR022764">
    <property type="entry name" value="Peptidase_S54_rhomboid_dom"/>
</dbReference>
<keyword evidence="2 5" id="KW-0812">Transmembrane</keyword>
<dbReference type="RefSeq" id="WP_379787590.1">
    <property type="nucleotide sequence ID" value="NZ_JBHSHL010000013.1"/>
</dbReference>
<evidence type="ECO:0000313" key="7">
    <source>
        <dbReference type="EMBL" id="MFC4804102.1"/>
    </source>
</evidence>
<feature type="transmembrane region" description="Helical" evidence="5">
    <location>
        <begin position="119"/>
        <end position="136"/>
    </location>
</feature>
<feature type="domain" description="Peptidase S54 rhomboid" evidence="6">
    <location>
        <begin position="55"/>
        <end position="188"/>
    </location>
</feature>
<dbReference type="PANTHER" id="PTHR43066">
    <property type="entry name" value="RHOMBOID-RELATED PROTEIN"/>
    <property type="match status" value="1"/>
</dbReference>
<keyword evidence="7" id="KW-0378">Hydrolase</keyword>
<comment type="caution">
    <text evidence="7">The sequence shown here is derived from an EMBL/GenBank/DDBJ whole genome shotgun (WGS) entry which is preliminary data.</text>
</comment>